<dbReference type="InterPro" id="IPR000408">
    <property type="entry name" value="Reg_chr_condens"/>
</dbReference>
<dbReference type="Pfam" id="PF00415">
    <property type="entry name" value="RCC1"/>
    <property type="match status" value="1"/>
</dbReference>
<reference evidence="1 2" key="1">
    <citation type="submission" date="2022-01" db="EMBL/GenBank/DDBJ databases">
        <authorList>
            <person name="Xiong W."/>
            <person name="Schranz E."/>
        </authorList>
    </citation>
    <scope>NUCLEOTIDE SEQUENCE [LARGE SCALE GENOMIC DNA]</scope>
</reference>
<gene>
    <name evidence="1" type="ORF">LVIROSA_LOCUS37710</name>
</gene>
<organism evidence="1 2">
    <name type="scientific">Lactuca virosa</name>
    <dbReference type="NCBI Taxonomy" id="75947"/>
    <lineage>
        <taxon>Eukaryota</taxon>
        <taxon>Viridiplantae</taxon>
        <taxon>Streptophyta</taxon>
        <taxon>Embryophyta</taxon>
        <taxon>Tracheophyta</taxon>
        <taxon>Spermatophyta</taxon>
        <taxon>Magnoliopsida</taxon>
        <taxon>eudicotyledons</taxon>
        <taxon>Gunneridae</taxon>
        <taxon>Pentapetalae</taxon>
        <taxon>asterids</taxon>
        <taxon>campanulids</taxon>
        <taxon>Asterales</taxon>
        <taxon>Asteraceae</taxon>
        <taxon>Cichorioideae</taxon>
        <taxon>Cichorieae</taxon>
        <taxon>Lactucinae</taxon>
        <taxon>Lactuca</taxon>
    </lineage>
</organism>
<name>A0AAU9PQV2_9ASTR</name>
<dbReference type="AlphaFoldDB" id="A0AAU9PQV2"/>
<sequence>MNLSSSLEPRSPTYHRRNLTSSCRTSLLRAESLTTIGLEQQVVEHHILELGLEHRVFQTLKLFYRNSSWGWNQNGQVGLGTIEDSLKRSHVPEKASIINGEKMILVPCDFKDHLVPHKLEALHGQFISHVCVDGGTL</sequence>
<dbReference type="Proteomes" id="UP001157418">
    <property type="component" value="Unassembled WGS sequence"/>
</dbReference>
<comment type="caution">
    <text evidence="1">The sequence shown here is derived from an EMBL/GenBank/DDBJ whole genome shotgun (WGS) entry which is preliminary data.</text>
</comment>
<proteinExistence type="predicted"/>
<keyword evidence="2" id="KW-1185">Reference proteome</keyword>
<protein>
    <submittedName>
        <fullName evidence="1">Uncharacterized protein</fullName>
    </submittedName>
</protein>
<evidence type="ECO:0000313" key="1">
    <source>
        <dbReference type="EMBL" id="CAH1452412.1"/>
    </source>
</evidence>
<evidence type="ECO:0000313" key="2">
    <source>
        <dbReference type="Proteomes" id="UP001157418"/>
    </source>
</evidence>
<accession>A0AAU9PQV2</accession>
<dbReference type="EMBL" id="CAKMRJ010005745">
    <property type="protein sequence ID" value="CAH1452412.1"/>
    <property type="molecule type" value="Genomic_DNA"/>
</dbReference>